<accession>A0A8J4M4B7</accession>
<dbReference type="Proteomes" id="UP000677918">
    <property type="component" value="Unassembled WGS sequence"/>
</dbReference>
<dbReference type="EMBL" id="BOVK01000067">
    <property type="protein sequence ID" value="GIQ71017.1"/>
    <property type="molecule type" value="Genomic_DNA"/>
</dbReference>
<reference evidence="1" key="1">
    <citation type="submission" date="2021-04" db="EMBL/GenBank/DDBJ databases">
        <title>Draft genome sequence of Xylanibacillus composti strain K13.</title>
        <authorList>
            <person name="Uke A."/>
            <person name="Chhe C."/>
            <person name="Baramee S."/>
            <person name="Kosugi A."/>
        </authorList>
    </citation>
    <scope>NUCLEOTIDE SEQUENCE</scope>
    <source>
        <strain evidence="1">K13</strain>
    </source>
</reference>
<comment type="caution">
    <text evidence="1">The sequence shown here is derived from an EMBL/GenBank/DDBJ whole genome shotgun (WGS) entry which is preliminary data.</text>
</comment>
<protein>
    <submittedName>
        <fullName evidence="1">Uncharacterized protein</fullName>
    </submittedName>
</protein>
<gene>
    <name evidence="1" type="ORF">XYCOK13_38410</name>
</gene>
<keyword evidence="2" id="KW-1185">Reference proteome</keyword>
<evidence type="ECO:0000313" key="2">
    <source>
        <dbReference type="Proteomes" id="UP000677918"/>
    </source>
</evidence>
<proteinExistence type="predicted"/>
<evidence type="ECO:0000313" key="1">
    <source>
        <dbReference type="EMBL" id="GIQ71017.1"/>
    </source>
</evidence>
<sequence>MRNLLMTALMLMVVVLMFIQVVSGSGGLRDQIEAKGSDAIAQISNVTP</sequence>
<organism evidence="1 2">
    <name type="scientific">Xylanibacillus composti</name>
    <dbReference type="NCBI Taxonomy" id="1572762"/>
    <lineage>
        <taxon>Bacteria</taxon>
        <taxon>Bacillati</taxon>
        <taxon>Bacillota</taxon>
        <taxon>Bacilli</taxon>
        <taxon>Bacillales</taxon>
        <taxon>Paenibacillaceae</taxon>
        <taxon>Xylanibacillus</taxon>
    </lineage>
</organism>
<dbReference type="RefSeq" id="WP_213413825.1">
    <property type="nucleotide sequence ID" value="NZ_BOVK01000067.1"/>
</dbReference>
<name>A0A8J4M4B7_9BACL</name>
<dbReference type="AlphaFoldDB" id="A0A8J4M4B7"/>